<reference evidence="1 2" key="1">
    <citation type="journal article" date="2014" name="FEMS Microbiol. Lett.">
        <title>Draft genome sequences of three Holospora species (Holospora obtusa, Holospora undulata, and Holospora elegans), endonuclear symbiotic bacteria of the ciliate Paramecium caudatum.</title>
        <authorList>
            <person name="Dohra H."/>
            <person name="Tanaka K."/>
            <person name="Suzuki T."/>
            <person name="Fujishima M."/>
            <person name="Suzuki H."/>
        </authorList>
    </citation>
    <scope>NUCLEOTIDE SEQUENCE [LARGE SCALE GENOMIC DNA]</scope>
    <source>
        <strain evidence="1 2">F1</strain>
    </source>
</reference>
<dbReference type="STRING" id="1399147.P618_200364"/>
<organism evidence="1 2">
    <name type="scientific">Holospora obtusa F1</name>
    <dbReference type="NCBI Taxonomy" id="1399147"/>
    <lineage>
        <taxon>Bacteria</taxon>
        <taxon>Pseudomonadati</taxon>
        <taxon>Pseudomonadota</taxon>
        <taxon>Alphaproteobacteria</taxon>
        <taxon>Holosporales</taxon>
        <taxon>Holosporaceae</taxon>
        <taxon>Holospora</taxon>
    </lineage>
</organism>
<gene>
    <name evidence="1" type="ORF">P618_200364</name>
</gene>
<dbReference type="InterPro" id="IPR012337">
    <property type="entry name" value="RNaseH-like_sf"/>
</dbReference>
<keyword evidence="2" id="KW-1185">Reference proteome</keyword>
<dbReference type="Proteomes" id="UP000019112">
    <property type="component" value="Unassembled WGS sequence"/>
</dbReference>
<evidence type="ECO:0000313" key="2">
    <source>
        <dbReference type="Proteomes" id="UP000019112"/>
    </source>
</evidence>
<dbReference type="InterPro" id="IPR036397">
    <property type="entry name" value="RNaseH_sf"/>
</dbReference>
<evidence type="ECO:0000313" key="1">
    <source>
        <dbReference type="EMBL" id="ETZ07471.1"/>
    </source>
</evidence>
<evidence type="ECO:0008006" key="3">
    <source>
        <dbReference type="Google" id="ProtNLM"/>
    </source>
</evidence>
<dbReference type="EMBL" id="AWTR02000043">
    <property type="protein sequence ID" value="ETZ07471.1"/>
    <property type="molecule type" value="Genomic_DNA"/>
</dbReference>
<name>W6TEW4_HOLOB</name>
<accession>W6TEW4</accession>
<dbReference type="SUPFAM" id="SSF53098">
    <property type="entry name" value="Ribonuclease H-like"/>
    <property type="match status" value="1"/>
</dbReference>
<dbReference type="AlphaFoldDB" id="W6TEW4"/>
<dbReference type="Gene3D" id="3.30.420.10">
    <property type="entry name" value="Ribonuclease H-like superfamily/Ribonuclease H"/>
    <property type="match status" value="1"/>
</dbReference>
<dbReference type="eggNOG" id="COG2801">
    <property type="taxonomic scope" value="Bacteria"/>
</dbReference>
<sequence>MHIDITQVCNQRGKVLIGLQKRLYRATFIDDFGYTMFFRNLIELYPFKITKILTDNGAQFTYALLAEHFRPKNKTHPFDVICKACKIEHRLTHFRHPLTQ</sequence>
<protein>
    <recommendedName>
        <fullName evidence="3">Integrase core domain protein</fullName>
    </recommendedName>
</protein>
<dbReference type="GO" id="GO:0003676">
    <property type="term" value="F:nucleic acid binding"/>
    <property type="evidence" value="ECO:0007669"/>
    <property type="project" value="InterPro"/>
</dbReference>
<proteinExistence type="predicted"/>
<comment type="caution">
    <text evidence="1">The sequence shown here is derived from an EMBL/GenBank/DDBJ whole genome shotgun (WGS) entry which is preliminary data.</text>
</comment>